<feature type="compositionally biased region" description="Low complexity" evidence="1">
    <location>
        <begin position="245"/>
        <end position="256"/>
    </location>
</feature>
<evidence type="ECO:0000259" key="3">
    <source>
        <dbReference type="Pfam" id="PF07727"/>
    </source>
</evidence>
<dbReference type="EMBL" id="CAUYUJ010014201">
    <property type="protein sequence ID" value="CAK0838139.1"/>
    <property type="molecule type" value="Genomic_DNA"/>
</dbReference>
<feature type="compositionally biased region" description="Basic and acidic residues" evidence="1">
    <location>
        <begin position="261"/>
        <end position="271"/>
    </location>
</feature>
<dbReference type="InterPro" id="IPR013103">
    <property type="entry name" value="RVT_2"/>
</dbReference>
<protein>
    <recommendedName>
        <fullName evidence="3">Reverse transcriptase Ty1/copia-type domain-containing protein</fullName>
    </recommendedName>
</protein>
<feature type="region of interest" description="Disordered" evidence="1">
    <location>
        <begin position="1075"/>
        <end position="1100"/>
    </location>
</feature>
<accession>A0ABN9SZT8</accession>
<evidence type="ECO:0000256" key="1">
    <source>
        <dbReference type="SAM" id="MobiDB-lite"/>
    </source>
</evidence>
<evidence type="ECO:0000256" key="2">
    <source>
        <dbReference type="SAM" id="Phobius"/>
    </source>
</evidence>
<dbReference type="PANTHER" id="PTHR11439:SF483">
    <property type="entry name" value="PEPTIDE SYNTHASE GLIP-LIKE, PUTATIVE (AFU_ORTHOLOGUE AFUA_3G12920)-RELATED"/>
    <property type="match status" value="1"/>
</dbReference>
<dbReference type="PANTHER" id="PTHR11439">
    <property type="entry name" value="GAG-POL-RELATED RETROTRANSPOSON"/>
    <property type="match status" value="1"/>
</dbReference>
<keyword evidence="5" id="KW-1185">Reference proteome</keyword>
<reference evidence="4" key="1">
    <citation type="submission" date="2023-10" db="EMBL/GenBank/DDBJ databases">
        <authorList>
            <person name="Chen Y."/>
            <person name="Shah S."/>
            <person name="Dougan E. K."/>
            <person name="Thang M."/>
            <person name="Chan C."/>
        </authorList>
    </citation>
    <scope>NUCLEOTIDE SEQUENCE [LARGE SCALE GENOMIC DNA]</scope>
</reference>
<keyword evidence="2" id="KW-1133">Transmembrane helix</keyword>
<name>A0ABN9SZT8_9DINO</name>
<dbReference type="Pfam" id="PF07727">
    <property type="entry name" value="RVT_2"/>
    <property type="match status" value="1"/>
</dbReference>
<proteinExistence type="predicted"/>
<keyword evidence="2" id="KW-0812">Transmembrane</keyword>
<feature type="transmembrane region" description="Helical" evidence="2">
    <location>
        <begin position="1398"/>
        <end position="1421"/>
    </location>
</feature>
<feature type="compositionally biased region" description="Basic and acidic residues" evidence="1">
    <location>
        <begin position="201"/>
        <end position="211"/>
    </location>
</feature>
<sequence>MAGLVDTRLLGRPNKYSGNRDEFPTFRYQLISYLGAIDPRLAQAATTAATHGNVITLSEMGDDNKQFAATMGYILSQLLGGSALTLVMNCEPGNGLEQWRRLCLREDAATGSNKVTQLQLLVNTEFSGKWETYVEELTKFLLDMNRYQEKFSEVISDTLIQALIKKNTPEPLKTQVMMQTFTSHQILRETCEAFAQQMMQRDPKVTKKKFDPNAMDVDAFDKGGKGDSKGKGFGGKSDQKGSGGKSSSQRSAWQSSGGKGGKGDGKNKMKSKKGEMKLFDGWCSNPHCGKYGHKIADCRKYGGGAYQPGGGQRSVSEAMTEKCKLTGEPGQSLRSITGKGIRTWDKRTLTGEVFDSNTSIPAKLDVTPAGVRRGALSVAEMNDAGYSVHFDPDGAKMFKSNKNVQHEIDKAIESTVTLRLRRKVNAFLLPMKFKDPTGYESIIGDVEDHSEKDDEQMKEEPVETQPVEVQDRRTGYLMGVVVEAKGNQSYAIAAISEYLDELGYMSMEVQLDGEPALEALMNGVISERIKKLGKEAAEAQLRVRLVPKGSHASQGGVESGVKSVAGLARTGRLTLEKRYNMKFAEDVPIIPWMIRHQIFCHNRYQRRRSSGRTSFEELRLAPYTSPMLEFGETVIGKEHTELQDKLGTAWCKGLWLGRSSKSDAHLIGTATGVVQARTVKQLTTEESFDMEMLKAMRWTPWRTSVRAGIYEGENWLTTASSKRSDQQGQNQHKVKIQLKPFVGRCRRSRGGFEASREYQLQGHPPSEELLTLTSVKAALEAHLGIEAWLVAGFSTEEMMRLVGEVDKELKDDSEFSIVMGWTENDEWGAKQCELDRFDNYDVWELTLRDPHGPKALTWTWVLEMRSGELKARLCARPFGKQVNKSKNELYCPTPLSFSLKLLMVYAIVKDFAIFFFDISRAFLYTPIRELVYAEVPKEYCHLPDGSDWVFKLNKTVYGLNEAMIDFDDHFENIATGRNDESKMTFKRFLSDPCTFADKANQVAMSKHVDDGTLVGPRVSASKVLEELGTHFLLKVSELTVGGPEIKHLGRGWLRTPEGIQVRMWPAIVKKLLDSEPNDKKTSPIPGVKNEKKVESEEELDSKAATKFRSVNGLNMFVCLERPECQYAAKECSRGMSRPTVQDQTRLTRIIRFIRAHPSSVTRMYPDSGDFKIIGRADSNWAEDPIGRKSTSCGQLFLNGAMIMQFVKTQGAPALSSPEAEFNALVHVGIEARGAQTYLKELLDETVPVTLESDNSSALTNVEKKGVGRMGHIELKDLWIKDLVARKAETKVSTSKVHTNENTADIGTKHLSRIDFMKHLTAMKVWLTGKGEVGEVSSSSNEKKGQIGKPALELMGALTQCLVGLGAFLQLGRAGATELVEKEFQPVAISSPADDESHFGVSTTVVMMILTLLSVVATSAVFKVKQHIDRITQPAQKDASTQYSLRDTMKNGATSKIVVNDLRAMFTAMTIDSGREFLRLRRVDRAVSTYTKAMVVEACVATAIDDIKQDKIYSVDGFVGIWHPHSLAMIRY</sequence>
<feature type="domain" description="Reverse transcriptase Ty1/copia-type" evidence="3">
    <location>
        <begin position="840"/>
        <end position="1034"/>
    </location>
</feature>
<dbReference type="Proteomes" id="UP001189429">
    <property type="component" value="Unassembled WGS sequence"/>
</dbReference>
<evidence type="ECO:0000313" key="5">
    <source>
        <dbReference type="Proteomes" id="UP001189429"/>
    </source>
</evidence>
<gene>
    <name evidence="4" type="ORF">PCOR1329_LOCUS34164</name>
</gene>
<keyword evidence="2" id="KW-0472">Membrane</keyword>
<dbReference type="CDD" id="cd09272">
    <property type="entry name" value="RNase_HI_RT_Ty1"/>
    <property type="match status" value="1"/>
</dbReference>
<feature type="region of interest" description="Disordered" evidence="1">
    <location>
        <begin position="201"/>
        <end position="271"/>
    </location>
</feature>
<comment type="caution">
    <text evidence="4">The sequence shown here is derived from an EMBL/GenBank/DDBJ whole genome shotgun (WGS) entry which is preliminary data.</text>
</comment>
<feature type="compositionally biased region" description="Basic and acidic residues" evidence="1">
    <location>
        <begin position="219"/>
        <end position="230"/>
    </location>
</feature>
<organism evidence="4 5">
    <name type="scientific">Prorocentrum cordatum</name>
    <dbReference type="NCBI Taxonomy" id="2364126"/>
    <lineage>
        <taxon>Eukaryota</taxon>
        <taxon>Sar</taxon>
        <taxon>Alveolata</taxon>
        <taxon>Dinophyceae</taxon>
        <taxon>Prorocentrales</taxon>
        <taxon>Prorocentraceae</taxon>
        <taxon>Prorocentrum</taxon>
    </lineage>
</organism>
<evidence type="ECO:0000313" key="4">
    <source>
        <dbReference type="EMBL" id="CAK0838139.1"/>
    </source>
</evidence>